<evidence type="ECO:0000256" key="2">
    <source>
        <dbReference type="ARBA" id="ARBA00022729"/>
    </source>
</evidence>
<protein>
    <submittedName>
        <fullName evidence="7">Uncharacterized protein</fullName>
    </submittedName>
</protein>
<dbReference type="STRING" id="1538553.JT25_023470"/>
<dbReference type="Pfam" id="PF07940">
    <property type="entry name" value="Hepar_II_III_C"/>
    <property type="match status" value="1"/>
</dbReference>
<dbReference type="KEGG" id="mdn:JT25_023470"/>
<dbReference type="PANTHER" id="PTHR39210">
    <property type="entry name" value="HEPARIN-SULFATE LYASE"/>
    <property type="match status" value="1"/>
</dbReference>
<dbReference type="InterPro" id="IPR031680">
    <property type="entry name" value="Hepar_II_III_N"/>
</dbReference>
<dbReference type="PANTHER" id="PTHR39210:SF1">
    <property type="entry name" value="HEPARIN-SULFATE LYASE"/>
    <property type="match status" value="1"/>
</dbReference>
<dbReference type="RefSeq" id="WP_036275414.1">
    <property type="nucleotide sequence ID" value="NZ_CP014476.1"/>
</dbReference>
<organism evidence="7 8">
    <name type="scientific">Methylomonas denitrificans</name>
    <dbReference type="NCBI Taxonomy" id="1538553"/>
    <lineage>
        <taxon>Bacteria</taxon>
        <taxon>Pseudomonadati</taxon>
        <taxon>Pseudomonadota</taxon>
        <taxon>Gammaproteobacteria</taxon>
        <taxon>Methylococcales</taxon>
        <taxon>Methylococcaceae</taxon>
        <taxon>Methylomonas</taxon>
    </lineage>
</organism>
<dbReference type="GO" id="GO:0042597">
    <property type="term" value="C:periplasmic space"/>
    <property type="evidence" value="ECO:0007669"/>
    <property type="project" value="UniProtKB-SubCell"/>
</dbReference>
<dbReference type="AlphaFoldDB" id="A0A140E7N5"/>
<feature type="domain" description="Heparinase II/III-like C-terminal" evidence="5">
    <location>
        <begin position="330"/>
        <end position="561"/>
    </location>
</feature>
<keyword evidence="4" id="KW-0456">Lyase</keyword>
<evidence type="ECO:0000256" key="4">
    <source>
        <dbReference type="ARBA" id="ARBA00023239"/>
    </source>
</evidence>
<evidence type="ECO:0000259" key="5">
    <source>
        <dbReference type="Pfam" id="PF07940"/>
    </source>
</evidence>
<dbReference type="Gene3D" id="2.70.98.70">
    <property type="match status" value="1"/>
</dbReference>
<dbReference type="Pfam" id="PF16889">
    <property type="entry name" value="Hepar_II_III_N"/>
    <property type="match status" value="1"/>
</dbReference>
<comment type="subcellular location">
    <subcellularLocation>
        <location evidence="1">Periplasm</location>
    </subcellularLocation>
</comment>
<keyword evidence="2" id="KW-0732">Signal</keyword>
<dbReference type="Proteomes" id="UP000030512">
    <property type="component" value="Chromosome"/>
</dbReference>
<reference evidence="7 8" key="1">
    <citation type="journal article" date="2015" name="Environ. Microbiol.">
        <title>Methane oxidation coupled to nitrate reduction under hypoxia by the Gammaproteobacterium Methylomonas denitrificans, sp. nov. type strain FJG1.</title>
        <authorList>
            <person name="Kits K.D."/>
            <person name="Klotz M.G."/>
            <person name="Stein L.Y."/>
        </authorList>
    </citation>
    <scope>NUCLEOTIDE SEQUENCE [LARGE SCALE GENOMIC DNA]</scope>
    <source>
        <strain evidence="7 8">FJG1</strain>
    </source>
</reference>
<evidence type="ECO:0000313" key="8">
    <source>
        <dbReference type="Proteomes" id="UP000030512"/>
    </source>
</evidence>
<dbReference type="InterPro" id="IPR012480">
    <property type="entry name" value="Hepar_II_III_C"/>
</dbReference>
<sequence>MSAVLNTLNSDPRLLALAKPYCDMSPAELLAYFQNRPHVRYFSVIDEEQNTLEKLDGILRNRFEFNHEPYQLDDDFDWLSNPSSDVEWLILLHKFYYAVGLGRRFQQTGDTRYRDKWQALSRSWIDRVPVDFLSSDVTGRRVQNWIFAYRYFVSEAAEPAIDAEFHLDFLASLQQQVAYLCNNLTSARNHRTLELYAIFLAAVVFPELRGADECLSFSIDELQRNLQTDLLADGVHCELSTDYHHIVLRNFLGIRRLAMLNNIELPADMDAAIKKALSFCLHTHKPDGLIPAISDGDSANFLDLLRQGHELYDDPAMLYVATAGKKGQAPAERSKTFAASGYSILRSGWGEQGEAYQDERYLFFDCAPLGAGNHGHLDLLNIEMAAYGRSLIVDPGRYTYDESGDTNWRVLFRGTGYHNTVQIDGKDQTRYAPHIRKYKIQGPEPVREFKCALHWPGFDYLHGIAASHEYPVIHERKILFVAGEYWLICDVLRAEQAHNYELRFHLDTLAEQRASTQVDAAGLRVDSPNLIILQAPQPATQLTLEPGFVSPSYGIKQPAPVVKFSAHAANYCFLTVLFPYQSTPPQLTLKRLPVSLDGDVLEDHLTSALSIHSSQPHGEFCDELFIAHGSGGGYTFADLKTDSPFLFRRKDQSGRVLAWHAEATAVEHG</sequence>
<name>A0A140E7N5_9GAMM</name>
<dbReference type="SUPFAM" id="SSF48230">
    <property type="entry name" value="Chondroitin AC/alginate lyase"/>
    <property type="match status" value="1"/>
</dbReference>
<feature type="domain" description="Heparin-sulfate lyase N-terminal" evidence="6">
    <location>
        <begin position="25"/>
        <end position="312"/>
    </location>
</feature>
<evidence type="ECO:0000259" key="6">
    <source>
        <dbReference type="Pfam" id="PF16889"/>
    </source>
</evidence>
<evidence type="ECO:0000256" key="3">
    <source>
        <dbReference type="ARBA" id="ARBA00022764"/>
    </source>
</evidence>
<evidence type="ECO:0000313" key="7">
    <source>
        <dbReference type="EMBL" id="AMK79409.1"/>
    </source>
</evidence>
<gene>
    <name evidence="7" type="ORF">JT25_023470</name>
</gene>
<keyword evidence="8" id="KW-1185">Reference proteome</keyword>
<dbReference type="GO" id="GO:0016829">
    <property type="term" value="F:lyase activity"/>
    <property type="evidence" value="ECO:0007669"/>
    <property type="project" value="UniProtKB-KW"/>
</dbReference>
<accession>A0A140E7N5</accession>
<dbReference type="OrthoDB" id="9763014at2"/>
<dbReference type="InterPro" id="IPR008929">
    <property type="entry name" value="Chondroitin_lyas"/>
</dbReference>
<evidence type="ECO:0000256" key="1">
    <source>
        <dbReference type="ARBA" id="ARBA00004418"/>
    </source>
</evidence>
<dbReference type="EMBL" id="CP014476">
    <property type="protein sequence ID" value="AMK79409.1"/>
    <property type="molecule type" value="Genomic_DNA"/>
</dbReference>
<dbReference type="Gene3D" id="1.50.10.100">
    <property type="entry name" value="Chondroitin AC/alginate lyase"/>
    <property type="match status" value="1"/>
</dbReference>
<keyword evidence="3" id="KW-0574">Periplasm</keyword>
<proteinExistence type="predicted"/>